<dbReference type="GO" id="GO:0032259">
    <property type="term" value="P:methylation"/>
    <property type="evidence" value="ECO:0007669"/>
    <property type="project" value="UniProtKB-KW"/>
</dbReference>
<dbReference type="Pfam" id="PF08241">
    <property type="entry name" value="Methyltransf_11"/>
    <property type="match status" value="1"/>
</dbReference>
<reference evidence="2" key="1">
    <citation type="journal article" date="2021" name="bioRxiv">
        <title>Unraveling nitrogen, sulfur and carbon metabolic pathways and microbial community transcriptional responses to substrate deprivation and toxicity stresses in a bioreactor mimicking anoxic brackish coastal sediment conditions.</title>
        <authorList>
            <person name="Martins P.D."/>
            <person name="Echeveste M.J."/>
            <person name="Arshad A."/>
            <person name="Kurth J."/>
            <person name="Ouboter H."/>
            <person name="Jetten M.S.M."/>
            <person name="Welte C.U."/>
        </authorList>
    </citation>
    <scope>NUCLEOTIDE SEQUENCE</scope>
    <source>
        <strain evidence="2">MAG_39</strain>
    </source>
</reference>
<dbReference type="CDD" id="cd02440">
    <property type="entry name" value="AdoMet_MTases"/>
    <property type="match status" value="1"/>
</dbReference>
<gene>
    <name evidence="2" type="ORF">K8I29_12240</name>
</gene>
<dbReference type="AlphaFoldDB" id="A0A953M0K7"/>
<feature type="domain" description="Methyltransferase type 11" evidence="1">
    <location>
        <begin position="127"/>
        <end position="218"/>
    </location>
</feature>
<comment type="caution">
    <text evidence="2">The sequence shown here is derived from an EMBL/GenBank/DDBJ whole genome shotgun (WGS) entry which is preliminary data.</text>
</comment>
<dbReference type="InterPro" id="IPR013216">
    <property type="entry name" value="Methyltransf_11"/>
</dbReference>
<proteinExistence type="predicted"/>
<evidence type="ECO:0000259" key="1">
    <source>
        <dbReference type="Pfam" id="PF08241"/>
    </source>
</evidence>
<dbReference type="InterPro" id="IPR029063">
    <property type="entry name" value="SAM-dependent_MTases_sf"/>
</dbReference>
<dbReference type="EMBL" id="JAIOIV010000100">
    <property type="protein sequence ID" value="MBZ0156964.1"/>
    <property type="molecule type" value="Genomic_DNA"/>
</dbReference>
<dbReference type="Proteomes" id="UP000705867">
    <property type="component" value="Unassembled WGS sequence"/>
</dbReference>
<sequence length="270" mass="30643">MSGFGLLRTGVHSLFTRSRRGAPSDAVRHDCTLPALPVHSPERQGRELLFWKNFHNAIAHEPTMSEVFRKLGLGSIEDRKEFSMTPEQWKRLDARGRILEVGRTMTFPRYLRELGIGKGMLKGKSVLDVGCGPMGALRWFPAGSRFGLDELVEEYRAIGYPLEAHATTYVQGKAESMPFPEKKFDVVISVNALDRVEDFGAALAEICRVLKQEGRFYISFICREEPEPGILALSDGRVRALLFRHFAFFKYKSELFPSGHEMVCYHGCRR</sequence>
<reference evidence="2" key="2">
    <citation type="submission" date="2021-08" db="EMBL/GenBank/DDBJ databases">
        <authorList>
            <person name="Dalcin Martins P."/>
        </authorList>
    </citation>
    <scope>NUCLEOTIDE SEQUENCE</scope>
    <source>
        <strain evidence="2">MAG_39</strain>
    </source>
</reference>
<protein>
    <submittedName>
        <fullName evidence="2">Class I SAM-dependent methyltransferase</fullName>
    </submittedName>
</protein>
<organism evidence="2 3">
    <name type="scientific">Candidatus Nitrobium versatile</name>
    <dbReference type="NCBI Taxonomy" id="2884831"/>
    <lineage>
        <taxon>Bacteria</taxon>
        <taxon>Pseudomonadati</taxon>
        <taxon>Nitrospirota</taxon>
        <taxon>Nitrospiria</taxon>
        <taxon>Nitrospirales</taxon>
        <taxon>Nitrospiraceae</taxon>
        <taxon>Candidatus Nitrobium</taxon>
    </lineage>
</organism>
<evidence type="ECO:0000313" key="3">
    <source>
        <dbReference type="Proteomes" id="UP000705867"/>
    </source>
</evidence>
<dbReference type="SUPFAM" id="SSF53335">
    <property type="entry name" value="S-adenosyl-L-methionine-dependent methyltransferases"/>
    <property type="match status" value="1"/>
</dbReference>
<accession>A0A953M0K7</accession>
<keyword evidence="2" id="KW-0489">Methyltransferase</keyword>
<keyword evidence="2" id="KW-0808">Transferase</keyword>
<dbReference type="GO" id="GO:0008757">
    <property type="term" value="F:S-adenosylmethionine-dependent methyltransferase activity"/>
    <property type="evidence" value="ECO:0007669"/>
    <property type="project" value="InterPro"/>
</dbReference>
<name>A0A953M0K7_9BACT</name>
<dbReference type="Gene3D" id="3.40.50.150">
    <property type="entry name" value="Vaccinia Virus protein VP39"/>
    <property type="match status" value="1"/>
</dbReference>
<evidence type="ECO:0000313" key="2">
    <source>
        <dbReference type="EMBL" id="MBZ0156964.1"/>
    </source>
</evidence>
<dbReference type="PANTHER" id="PTHR43591">
    <property type="entry name" value="METHYLTRANSFERASE"/>
    <property type="match status" value="1"/>
</dbReference>